<dbReference type="InterPro" id="IPR008979">
    <property type="entry name" value="Galactose-bd-like_sf"/>
</dbReference>
<dbReference type="AlphaFoldDB" id="A0A2V4BVL6"/>
<dbReference type="Pfam" id="PF22666">
    <property type="entry name" value="Glyco_hydro_2_N2"/>
    <property type="match status" value="1"/>
</dbReference>
<proteinExistence type="predicted"/>
<evidence type="ECO:0000259" key="3">
    <source>
        <dbReference type="Pfam" id="PF22666"/>
    </source>
</evidence>
<keyword evidence="1" id="KW-0732">Signal</keyword>
<evidence type="ECO:0000256" key="2">
    <source>
        <dbReference type="ARBA" id="ARBA00022801"/>
    </source>
</evidence>
<comment type="caution">
    <text evidence="4">The sequence shown here is derived from an EMBL/GenBank/DDBJ whole genome shotgun (WGS) entry which is preliminary data.</text>
</comment>
<dbReference type="Gene3D" id="2.60.120.260">
    <property type="entry name" value="Galactose-binding domain-like"/>
    <property type="match status" value="2"/>
</dbReference>
<dbReference type="SUPFAM" id="SSF49785">
    <property type="entry name" value="Galactose-binding domain-like"/>
    <property type="match status" value="1"/>
</dbReference>
<dbReference type="Proteomes" id="UP000247903">
    <property type="component" value="Unassembled WGS sequence"/>
</dbReference>
<reference evidence="4 5" key="1">
    <citation type="submission" date="2018-05" db="EMBL/GenBank/DDBJ databases">
        <title>Flavobacterium sp. strain IMCC34759, incomplete genome.</title>
        <authorList>
            <person name="Joung Y."/>
            <person name="Cho J."/>
        </authorList>
    </citation>
    <scope>NUCLEOTIDE SEQUENCE [LARGE SCALE GENOMIC DNA]</scope>
    <source>
        <strain evidence="4 5">IMCC34759</strain>
    </source>
</reference>
<organism evidence="4 5">
    <name type="scientific">Flavobacterium cheongpyeongense</name>
    <dbReference type="NCBI Taxonomy" id="2212651"/>
    <lineage>
        <taxon>Bacteria</taxon>
        <taxon>Pseudomonadati</taxon>
        <taxon>Bacteroidota</taxon>
        <taxon>Flavobacteriia</taxon>
        <taxon>Flavobacteriales</taxon>
        <taxon>Flavobacteriaceae</taxon>
        <taxon>Flavobacterium</taxon>
    </lineage>
</organism>
<keyword evidence="2" id="KW-0378">Hydrolase</keyword>
<dbReference type="GO" id="GO:0004553">
    <property type="term" value="F:hydrolase activity, hydrolyzing O-glycosyl compounds"/>
    <property type="evidence" value="ECO:0007669"/>
    <property type="project" value="UniProtKB-ARBA"/>
</dbReference>
<dbReference type="GO" id="GO:0003677">
    <property type="term" value="F:DNA binding"/>
    <property type="evidence" value="ECO:0007669"/>
    <property type="project" value="UniProtKB-KW"/>
</dbReference>
<dbReference type="InterPro" id="IPR054593">
    <property type="entry name" value="Beta-mannosidase-like_N2"/>
</dbReference>
<dbReference type="Pfam" id="PF17132">
    <property type="entry name" value="Glyco_hydro_106"/>
    <property type="match status" value="2"/>
</dbReference>
<keyword evidence="4" id="KW-0238">DNA-binding</keyword>
<accession>A0A2V4BVL6</accession>
<dbReference type="PANTHER" id="PTHR43817">
    <property type="entry name" value="GLYCOSYL HYDROLASE"/>
    <property type="match status" value="1"/>
</dbReference>
<dbReference type="OrthoDB" id="9761519at2"/>
<dbReference type="NCBIfam" id="NF045579">
    <property type="entry name" value="rhamnoside_JR"/>
    <property type="match status" value="1"/>
</dbReference>
<evidence type="ECO:0000313" key="4">
    <source>
        <dbReference type="EMBL" id="PXY41790.1"/>
    </source>
</evidence>
<name>A0A2V4BVL6_9FLAO</name>
<protein>
    <submittedName>
        <fullName evidence="4">DNA-binding protein</fullName>
    </submittedName>
</protein>
<dbReference type="RefSeq" id="WP_110305445.1">
    <property type="nucleotide sequence ID" value="NZ_QJHK01000003.1"/>
</dbReference>
<gene>
    <name evidence="4" type="ORF">DMB65_04280</name>
</gene>
<evidence type="ECO:0000256" key="1">
    <source>
        <dbReference type="ARBA" id="ARBA00022729"/>
    </source>
</evidence>
<feature type="domain" description="Beta-mannosidase-like galactose-binding" evidence="3">
    <location>
        <begin position="1035"/>
        <end position="1114"/>
    </location>
</feature>
<evidence type="ECO:0000313" key="5">
    <source>
        <dbReference type="Proteomes" id="UP000247903"/>
    </source>
</evidence>
<dbReference type="PANTHER" id="PTHR43817:SF1">
    <property type="entry name" value="HYDROLASE, FAMILY 43, PUTATIVE (AFU_ORTHOLOGUE AFUA_3G01660)-RELATED"/>
    <property type="match status" value="1"/>
</dbReference>
<sequence length="1152" mass="131176">MFQKKQFFLFNKDFRLSSLRLSTALLLLLVGFVSAQEVHKKETTSFQPTIESSRPWVYWYWMKSAYSKPGITADLEAMKEAGIAGAYLMTIKGPANPPLIDPPVLQLSPEFWDMVHWAFKEANRLGLKMAFHGADGFAVAGGPWITPEMSMQKIVWSTTEIAGGESITKKLPVPEHYKDYYKDIATFAIPIKEFQTNSQLQLPKVTTSNNTDASFLADPKKDENFKFAEKGWIQYEFEKSFTCKSIVIETKGRDFQAQRLIVEVSNDGVNFKFHERMIAPRHGWQDMDFSHTHTITPVTAKYFRFVYDPVGTEPGAEDLDFAKWKQNLKVSKITLSNQALIDNFEGKSGAVWRLSPETTSNQIPNTESFKKSDIINISNLVDANGNLNWKAPKGKWKIIRMGHTSTGHENATGGAGKGLEVDKFNPELIRFQLDHWFGEMVRTIGPDLASKTLEILHFDSWECGSQNWSSVFQAEFQKRRGYNLVDYLPVMAGIPIESAEVSEKVLYDVRKTIAELVADNFYGTVAQIAKENNVKLSSENVAPTMMSDALLHYKYVDYPGGEFWLKSPTHDKPFDMIDAISGGHIYGKDIIQAESFTALRMDWDEHPGNLKTLADRNYALGVNRLFYHVFVHNPWTDRKPGMTLDDIGTFFQRDQTWWKPGKAWFEYCQRVQFQLQKGKPVIDLAVFIGEDFPSRSFVPDRLVPLIPNVFGKERLESEKIRLGNEGQPTAKMPKEVTYSKNITDLSQWINPLNGYQYDSFNADVLINRAKVENGKITLGGGIEYGALFFPGSHKMAPNEMLSLASAEKILELIKEGGTIFVDEKPNIQPGMQSEAEQKKWQNVIDEIWNNSNVSTWKIGKGTVIKLPYLGNDFAEIGITQDVYFPNLNRADSETIAWTHRKAETEDIYFISNQKEEKRSFEASFRIDGKVPEWYNPVTDKTSALSNWKIENGRTIVSINLDANESGFVIFKEKTEEVLAKGNQKGIEFENVQTLDENWELQFDSEYKGPKEIVKINKLFDWGTSTNDQIKYYSGTAIYKKEFIWKGKNKEKFWLDLGTIANIAEVTINGIKCGTIWTFPYKTDISEALKKGKNTIEIKVTNTWANRLIGDEKLPKEQRLTWTTAPFRLQEGILLKAGLLGPVTIVKEKTEKK</sequence>
<dbReference type="EMBL" id="QJHK01000003">
    <property type="protein sequence ID" value="PXY41790.1"/>
    <property type="molecule type" value="Genomic_DNA"/>
</dbReference>
<keyword evidence="5" id="KW-1185">Reference proteome</keyword>